<dbReference type="Pfam" id="PF04381">
    <property type="entry name" value="RdgC"/>
    <property type="match status" value="1"/>
</dbReference>
<dbReference type="Proteomes" id="UP000295443">
    <property type="component" value="Unassembled WGS sequence"/>
</dbReference>
<evidence type="ECO:0000313" key="8">
    <source>
        <dbReference type="Proteomes" id="UP000295443"/>
    </source>
</evidence>
<evidence type="ECO:0000256" key="6">
    <source>
        <dbReference type="HAMAP-Rule" id="MF_00194"/>
    </source>
</evidence>
<comment type="subcellular location">
    <subcellularLocation>
        <location evidence="1 6">Cytoplasm</location>
        <location evidence="1 6">Nucleoid</location>
    </subcellularLocation>
</comment>
<dbReference type="GO" id="GO:0006310">
    <property type="term" value="P:DNA recombination"/>
    <property type="evidence" value="ECO:0007669"/>
    <property type="project" value="UniProtKB-UniRule"/>
</dbReference>
<dbReference type="GO" id="GO:0043590">
    <property type="term" value="C:bacterial nucleoid"/>
    <property type="evidence" value="ECO:0007669"/>
    <property type="project" value="TreeGrafter"/>
</dbReference>
<keyword evidence="8" id="KW-1185">Reference proteome</keyword>
<gene>
    <name evidence="6" type="primary">rdgC</name>
    <name evidence="7" type="ORF">EZJ19_10720</name>
</gene>
<comment type="function">
    <text evidence="6">May be involved in recombination.</text>
</comment>
<dbReference type="RefSeq" id="WP_131447430.1">
    <property type="nucleotide sequence ID" value="NZ_SJZB01000041.1"/>
</dbReference>
<evidence type="ECO:0000256" key="1">
    <source>
        <dbReference type="ARBA" id="ARBA00004453"/>
    </source>
</evidence>
<dbReference type="InterPro" id="IPR007476">
    <property type="entry name" value="RdgC"/>
</dbReference>
<dbReference type="GO" id="GO:0003690">
    <property type="term" value="F:double-stranded DNA binding"/>
    <property type="evidence" value="ECO:0007669"/>
    <property type="project" value="TreeGrafter"/>
</dbReference>
<dbReference type="HAMAP" id="MF_00194">
    <property type="entry name" value="RdgC"/>
    <property type="match status" value="1"/>
</dbReference>
<evidence type="ECO:0000256" key="4">
    <source>
        <dbReference type="ARBA" id="ARBA00022490"/>
    </source>
</evidence>
<evidence type="ECO:0000256" key="2">
    <source>
        <dbReference type="ARBA" id="ARBA00008657"/>
    </source>
</evidence>
<dbReference type="AlphaFoldDB" id="A0A4R1B500"/>
<name>A0A4R1B500_9PROT</name>
<keyword evidence="5 6" id="KW-0233">DNA recombination</keyword>
<comment type="caution">
    <text evidence="7">The sequence shown here is derived from an EMBL/GenBank/DDBJ whole genome shotgun (WGS) entry which is preliminary data.</text>
</comment>
<evidence type="ECO:0000256" key="5">
    <source>
        <dbReference type="ARBA" id="ARBA00023172"/>
    </source>
</evidence>
<dbReference type="NCBIfam" id="NF001463">
    <property type="entry name" value="PRK00321.1-4"/>
    <property type="match status" value="1"/>
</dbReference>
<proteinExistence type="inferred from homology"/>
<dbReference type="OrthoDB" id="5290530at2"/>
<protein>
    <recommendedName>
        <fullName evidence="3 6">Recombination-associated protein RdgC</fullName>
    </recommendedName>
</protein>
<organism evidence="7 8">
    <name type="scientific">Parasulfuritortus cantonensis</name>
    <dbReference type="NCBI Taxonomy" id="2528202"/>
    <lineage>
        <taxon>Bacteria</taxon>
        <taxon>Pseudomonadati</taxon>
        <taxon>Pseudomonadota</taxon>
        <taxon>Betaproteobacteria</taxon>
        <taxon>Nitrosomonadales</taxon>
        <taxon>Thiobacillaceae</taxon>
        <taxon>Parasulfuritortus</taxon>
    </lineage>
</organism>
<reference evidence="7 8" key="1">
    <citation type="submission" date="2019-03" db="EMBL/GenBank/DDBJ databases">
        <title>Genome sequence of Thiobacillaceae bacterium LSR1, a sulfur-oxidizing bacterium isolated from freshwater sediment.</title>
        <authorList>
            <person name="Li S."/>
        </authorList>
    </citation>
    <scope>NUCLEOTIDE SEQUENCE [LARGE SCALE GENOMIC DNA]</scope>
    <source>
        <strain evidence="7 8">LSR1</strain>
    </source>
</reference>
<dbReference type="NCBIfam" id="NF001464">
    <property type="entry name" value="PRK00321.1-5"/>
    <property type="match status" value="1"/>
</dbReference>
<dbReference type="EMBL" id="SJZB01000041">
    <property type="protein sequence ID" value="TCJ13031.1"/>
    <property type="molecule type" value="Genomic_DNA"/>
</dbReference>
<dbReference type="GO" id="GO:0005737">
    <property type="term" value="C:cytoplasm"/>
    <property type="evidence" value="ECO:0007669"/>
    <property type="project" value="UniProtKB-UniRule"/>
</dbReference>
<evidence type="ECO:0000313" key="7">
    <source>
        <dbReference type="EMBL" id="TCJ13031.1"/>
    </source>
</evidence>
<dbReference type="PANTHER" id="PTHR38103">
    <property type="entry name" value="RECOMBINATION-ASSOCIATED PROTEIN RDGC"/>
    <property type="match status" value="1"/>
</dbReference>
<accession>A0A4R1B500</accession>
<evidence type="ECO:0000256" key="3">
    <source>
        <dbReference type="ARBA" id="ARBA00022296"/>
    </source>
</evidence>
<comment type="similarity">
    <text evidence="2 6">Belongs to the RdgC family.</text>
</comment>
<dbReference type="PANTHER" id="PTHR38103:SF1">
    <property type="entry name" value="RECOMBINATION-ASSOCIATED PROTEIN RDGC"/>
    <property type="match status" value="1"/>
</dbReference>
<sequence>MWFRNLQLYRLPAGTRLDPETLAGKLATRPLTPCGGLDRQHLGWRPIRAEEDYVFALDGQVLIALGIEDKLLPASVVKQMAEEKVAEVAAAEGYRPGAKRRREIREQVEDDLLPRAFSKRTTVYAWLDPVHGWLAVDAASTGKAEAVVKLLGESAPELALTLPHTQLSPGAAMTGWLAANEAPSGFSIDRDCELRLPGEDRATVRYVRHALDGEEIGGHIAAGKQATRLGLTWSDRISFILTDKLEIKRLQFLDILKEASEQAEDAEAMFHIEFALMTGELARLLADLVDALGGEAE</sequence>
<dbReference type="GO" id="GO:0000018">
    <property type="term" value="P:regulation of DNA recombination"/>
    <property type="evidence" value="ECO:0007669"/>
    <property type="project" value="TreeGrafter"/>
</dbReference>
<keyword evidence="4 6" id="KW-0963">Cytoplasm</keyword>